<evidence type="ECO:0000313" key="7">
    <source>
        <dbReference type="Proteomes" id="UP000664417"/>
    </source>
</evidence>
<keyword evidence="1" id="KW-0436">Ligase</keyword>
<dbReference type="GO" id="GO:0046872">
    <property type="term" value="F:metal ion binding"/>
    <property type="evidence" value="ECO:0007669"/>
    <property type="project" value="InterPro"/>
</dbReference>
<keyword evidence="2 4" id="KW-0547">Nucleotide-binding</keyword>
<organism evidence="6 7">
    <name type="scientific">Acanthopleuribacter pedis</name>
    <dbReference type="NCBI Taxonomy" id="442870"/>
    <lineage>
        <taxon>Bacteria</taxon>
        <taxon>Pseudomonadati</taxon>
        <taxon>Acidobacteriota</taxon>
        <taxon>Holophagae</taxon>
        <taxon>Acanthopleuribacterales</taxon>
        <taxon>Acanthopleuribacteraceae</taxon>
        <taxon>Acanthopleuribacter</taxon>
    </lineage>
</organism>
<comment type="caution">
    <text evidence="6">The sequence shown here is derived from an EMBL/GenBank/DDBJ whole genome shotgun (WGS) entry which is preliminary data.</text>
</comment>
<reference evidence="6" key="1">
    <citation type="submission" date="2021-03" db="EMBL/GenBank/DDBJ databases">
        <authorList>
            <person name="Wang G."/>
        </authorList>
    </citation>
    <scope>NUCLEOTIDE SEQUENCE</scope>
    <source>
        <strain evidence="6">KCTC 12899</strain>
    </source>
</reference>
<dbReference type="Pfam" id="PF18603">
    <property type="entry name" value="LAL_C2"/>
    <property type="match status" value="1"/>
</dbReference>
<dbReference type="Proteomes" id="UP000664417">
    <property type="component" value="Unassembled WGS sequence"/>
</dbReference>
<dbReference type="InterPro" id="IPR040570">
    <property type="entry name" value="LAL_C2"/>
</dbReference>
<evidence type="ECO:0000256" key="4">
    <source>
        <dbReference type="PROSITE-ProRule" id="PRU00409"/>
    </source>
</evidence>
<gene>
    <name evidence="6" type="ORF">J3U88_06115</name>
</gene>
<dbReference type="AlphaFoldDB" id="A0A8J7Q528"/>
<dbReference type="SUPFAM" id="SSF56059">
    <property type="entry name" value="Glutathione synthetase ATP-binding domain-like"/>
    <property type="match status" value="1"/>
</dbReference>
<dbReference type="GO" id="GO:0005524">
    <property type="term" value="F:ATP binding"/>
    <property type="evidence" value="ECO:0007669"/>
    <property type="project" value="UniProtKB-UniRule"/>
</dbReference>
<evidence type="ECO:0000256" key="1">
    <source>
        <dbReference type="ARBA" id="ARBA00022598"/>
    </source>
</evidence>
<proteinExistence type="predicted"/>
<dbReference type="InterPro" id="IPR052032">
    <property type="entry name" value="ATP-dep_AA_Ligase"/>
</dbReference>
<dbReference type="Gene3D" id="3.40.50.20">
    <property type="match status" value="1"/>
</dbReference>
<evidence type="ECO:0000259" key="5">
    <source>
        <dbReference type="PROSITE" id="PS50975"/>
    </source>
</evidence>
<sequence>MKTLLFVGGGIETVPGVQKAKAMGYRVWVSDRNPEAPCFAHADEALIADTYNGAQTLAAVRTLLAQGKGLDGAMCLGSDVPATVATVTEALGLPGISLATARAAMDKLAMKDQLARGGVALPWYHAVSDAAHLKALSEAHPEPLILKPVDSRGARGVLQLGDAANRIDLDWAFSYAQPFSPTGRVMVEAFLPGPQISTESLVLNGAVHTPGFSDRNYELMAALAPHVVEDGGNLPSFLAEPEQALIREEVARAALAMGVQNGVVKGDMVLSGGRAYVIEIATRLSGGYFCTHSIPLNTGVDFVGCAIRQALGEAVTAQALTPQYQRHVCQRYFFPEPGRVVSVSGAEAVAAREEIPFCEVRVQAGDEIGSIENHPGRPGLVIAIGSTRAEAQAAAERAVADIVIETERSNR</sequence>
<dbReference type="PANTHER" id="PTHR43585">
    <property type="entry name" value="FUMIPYRROLE BIOSYNTHESIS PROTEIN C"/>
    <property type="match status" value="1"/>
</dbReference>
<protein>
    <submittedName>
        <fullName evidence="6">ATP-grasp domain-containing protein</fullName>
    </submittedName>
</protein>
<dbReference type="Pfam" id="PF02655">
    <property type="entry name" value="ATP-grasp_3"/>
    <property type="match status" value="1"/>
</dbReference>
<keyword evidence="3 4" id="KW-0067">ATP-binding</keyword>
<keyword evidence="7" id="KW-1185">Reference proteome</keyword>
<evidence type="ECO:0000313" key="6">
    <source>
        <dbReference type="EMBL" id="MBO1318031.1"/>
    </source>
</evidence>
<dbReference type="PROSITE" id="PS50975">
    <property type="entry name" value="ATP_GRASP"/>
    <property type="match status" value="1"/>
</dbReference>
<dbReference type="Gene3D" id="3.30.470.20">
    <property type="entry name" value="ATP-grasp fold, B domain"/>
    <property type="match status" value="1"/>
</dbReference>
<dbReference type="InterPro" id="IPR003806">
    <property type="entry name" value="ATP-grasp_PylC-type"/>
</dbReference>
<dbReference type="RefSeq" id="WP_207857593.1">
    <property type="nucleotide sequence ID" value="NZ_JAFREP010000004.1"/>
</dbReference>
<dbReference type="EMBL" id="JAFREP010000004">
    <property type="protein sequence ID" value="MBO1318031.1"/>
    <property type="molecule type" value="Genomic_DNA"/>
</dbReference>
<feature type="domain" description="ATP-grasp" evidence="5">
    <location>
        <begin position="111"/>
        <end position="311"/>
    </location>
</feature>
<evidence type="ECO:0000256" key="2">
    <source>
        <dbReference type="ARBA" id="ARBA00022741"/>
    </source>
</evidence>
<dbReference type="PANTHER" id="PTHR43585:SF2">
    <property type="entry name" value="ATP-GRASP ENZYME FSQD"/>
    <property type="match status" value="1"/>
</dbReference>
<dbReference type="GO" id="GO:0016874">
    <property type="term" value="F:ligase activity"/>
    <property type="evidence" value="ECO:0007669"/>
    <property type="project" value="UniProtKB-KW"/>
</dbReference>
<evidence type="ECO:0000256" key="3">
    <source>
        <dbReference type="ARBA" id="ARBA00022840"/>
    </source>
</evidence>
<dbReference type="InterPro" id="IPR011761">
    <property type="entry name" value="ATP-grasp"/>
</dbReference>
<name>A0A8J7Q528_9BACT</name>
<accession>A0A8J7Q528</accession>